<name>A0A314USV7_PRUYE</name>
<dbReference type="Proteomes" id="UP000250321">
    <property type="component" value="Unassembled WGS sequence"/>
</dbReference>
<protein>
    <submittedName>
        <fullName evidence="2">Uncharacterized protein</fullName>
    </submittedName>
</protein>
<comment type="caution">
    <text evidence="2">The sequence shown here is derived from an EMBL/GenBank/DDBJ whole genome shotgun (WGS) entry which is preliminary data.</text>
</comment>
<evidence type="ECO:0000256" key="1">
    <source>
        <dbReference type="SAM" id="MobiDB-lite"/>
    </source>
</evidence>
<keyword evidence="3" id="KW-1185">Reference proteome</keyword>
<accession>A0A314USV7</accession>
<gene>
    <name evidence="2" type="ORF">Pyn_24543</name>
</gene>
<reference evidence="2 3" key="1">
    <citation type="submission" date="2018-02" db="EMBL/GenBank/DDBJ databases">
        <title>Draft genome of wild Prunus yedoensis var. nudiflora.</title>
        <authorList>
            <person name="Baek S."/>
            <person name="Kim J.-H."/>
            <person name="Choi K."/>
            <person name="Kim G.-B."/>
            <person name="Cho A."/>
            <person name="Jang H."/>
            <person name="Shin C.-H."/>
            <person name="Yu H.-J."/>
            <person name="Mun J.-H."/>
        </authorList>
    </citation>
    <scope>NUCLEOTIDE SEQUENCE [LARGE SCALE GENOMIC DNA]</scope>
    <source>
        <strain evidence="3">cv. Jeju island</strain>
        <tissue evidence="2">Leaf</tissue>
    </source>
</reference>
<proteinExistence type="predicted"/>
<evidence type="ECO:0000313" key="3">
    <source>
        <dbReference type="Proteomes" id="UP000250321"/>
    </source>
</evidence>
<feature type="compositionally biased region" description="Basic and acidic residues" evidence="1">
    <location>
        <begin position="76"/>
        <end position="86"/>
    </location>
</feature>
<feature type="compositionally biased region" description="Acidic residues" evidence="1">
    <location>
        <begin position="64"/>
        <end position="75"/>
    </location>
</feature>
<sequence length="86" mass="9467">MALTNAASELMKGAEKLSSSLDDTMDWDSRMQMTRDTTSSASRFVSGEMRWSRTSKIGISGVGDADEEDDDAPDDKDEKNLLDVFP</sequence>
<dbReference type="AlphaFoldDB" id="A0A314USV7"/>
<organism evidence="2 3">
    <name type="scientific">Prunus yedoensis var. nudiflora</name>
    <dbReference type="NCBI Taxonomy" id="2094558"/>
    <lineage>
        <taxon>Eukaryota</taxon>
        <taxon>Viridiplantae</taxon>
        <taxon>Streptophyta</taxon>
        <taxon>Embryophyta</taxon>
        <taxon>Tracheophyta</taxon>
        <taxon>Spermatophyta</taxon>
        <taxon>Magnoliopsida</taxon>
        <taxon>eudicotyledons</taxon>
        <taxon>Gunneridae</taxon>
        <taxon>Pentapetalae</taxon>
        <taxon>rosids</taxon>
        <taxon>fabids</taxon>
        <taxon>Rosales</taxon>
        <taxon>Rosaceae</taxon>
        <taxon>Amygdaloideae</taxon>
        <taxon>Amygdaleae</taxon>
        <taxon>Prunus</taxon>
    </lineage>
</organism>
<evidence type="ECO:0000313" key="2">
    <source>
        <dbReference type="EMBL" id="PQM40577.1"/>
    </source>
</evidence>
<feature type="region of interest" description="Disordered" evidence="1">
    <location>
        <begin position="55"/>
        <end position="86"/>
    </location>
</feature>
<dbReference type="OrthoDB" id="10528675at2759"/>
<dbReference type="EMBL" id="PJQY01003059">
    <property type="protein sequence ID" value="PQM40577.1"/>
    <property type="molecule type" value="Genomic_DNA"/>
</dbReference>